<evidence type="ECO:0000256" key="3">
    <source>
        <dbReference type="ARBA" id="ARBA00022737"/>
    </source>
</evidence>
<feature type="domain" description="EF-hand" evidence="5">
    <location>
        <begin position="103"/>
        <end position="138"/>
    </location>
</feature>
<dbReference type="FunFam" id="1.10.238.10:FF:000009">
    <property type="entry name" value="Visinin-like protein 1"/>
    <property type="match status" value="1"/>
</dbReference>
<dbReference type="PRINTS" id="PR00450">
    <property type="entry name" value="RECOVERIN"/>
</dbReference>
<reference evidence="6" key="1">
    <citation type="journal article" date="2023" name="Mol. Biol. Evol.">
        <title>Third-Generation Sequencing Reveals the Adaptive Role of the Epigenome in Three Deep-Sea Polychaetes.</title>
        <authorList>
            <person name="Perez M."/>
            <person name="Aroh O."/>
            <person name="Sun Y."/>
            <person name="Lan Y."/>
            <person name="Juniper S.K."/>
            <person name="Young C.R."/>
            <person name="Angers B."/>
            <person name="Qian P.Y."/>
        </authorList>
    </citation>
    <scope>NUCLEOTIDE SEQUENCE</scope>
    <source>
        <strain evidence="6">R07B-5</strain>
    </source>
</reference>
<sequence>MGRGMSKQRMLSSDEYDFLLKHTEFSSDQILEWYDEFLQDCPSGQLTREKFVEIYTQLFARENEIDNALQFCEHVFRSFDTDNNGHVDFTEFMLAIDISSMGTPKQKLSWAFRMYDINGDNVIEPDEMTEIIAAIYKMKRKGKGGEDPTNLDLMEPSERTAAIFDKMDTNHDGKLSKEEFIDGCMADEGLFKVLSAPGPSRN</sequence>
<evidence type="ECO:0000256" key="1">
    <source>
        <dbReference type="ARBA" id="ARBA00006049"/>
    </source>
</evidence>
<evidence type="ECO:0000256" key="2">
    <source>
        <dbReference type="ARBA" id="ARBA00022723"/>
    </source>
</evidence>
<dbReference type="Proteomes" id="UP001209878">
    <property type="component" value="Unassembled WGS sequence"/>
</dbReference>
<dbReference type="Gene3D" id="1.10.238.10">
    <property type="entry name" value="EF-hand"/>
    <property type="match status" value="1"/>
</dbReference>
<comment type="similarity">
    <text evidence="1">Belongs to the recoverin family.</text>
</comment>
<dbReference type="PROSITE" id="PS50222">
    <property type="entry name" value="EF_HAND_2"/>
    <property type="match status" value="3"/>
</dbReference>
<evidence type="ECO:0000313" key="7">
    <source>
        <dbReference type="Proteomes" id="UP001209878"/>
    </source>
</evidence>
<dbReference type="InterPro" id="IPR011992">
    <property type="entry name" value="EF-hand-dom_pair"/>
</dbReference>
<dbReference type="InterPro" id="IPR018247">
    <property type="entry name" value="EF_Hand_1_Ca_BS"/>
</dbReference>
<dbReference type="PROSITE" id="PS00018">
    <property type="entry name" value="EF_HAND_1"/>
    <property type="match status" value="3"/>
</dbReference>
<evidence type="ECO:0000256" key="4">
    <source>
        <dbReference type="ARBA" id="ARBA00022837"/>
    </source>
</evidence>
<keyword evidence="7" id="KW-1185">Reference proteome</keyword>
<dbReference type="SMART" id="SM00054">
    <property type="entry name" value="EFh"/>
    <property type="match status" value="3"/>
</dbReference>
<proteinExistence type="inferred from homology"/>
<dbReference type="PANTHER" id="PTHR23055">
    <property type="entry name" value="CALCIUM BINDING PROTEINS"/>
    <property type="match status" value="1"/>
</dbReference>
<name>A0AAD9PG35_RIDPI</name>
<dbReference type="AlphaFoldDB" id="A0AAD9PG35"/>
<comment type="caution">
    <text evidence="6">The sequence shown here is derived from an EMBL/GenBank/DDBJ whole genome shotgun (WGS) entry which is preliminary data.</text>
</comment>
<dbReference type="EMBL" id="JAODUO010000002">
    <property type="protein sequence ID" value="KAK2194150.1"/>
    <property type="molecule type" value="Genomic_DNA"/>
</dbReference>
<dbReference type="SUPFAM" id="SSF47473">
    <property type="entry name" value="EF-hand"/>
    <property type="match status" value="1"/>
</dbReference>
<dbReference type="PANTHER" id="PTHR23055:SF69">
    <property type="entry name" value="NEURONAL CALCIUM SENSOR 2"/>
    <property type="match status" value="1"/>
</dbReference>
<gene>
    <name evidence="6" type="ORF">NP493_2g14023</name>
</gene>
<dbReference type="Pfam" id="PF13499">
    <property type="entry name" value="EF-hand_7"/>
    <property type="match status" value="1"/>
</dbReference>
<accession>A0AAD9PG35</accession>
<dbReference type="InterPro" id="IPR028846">
    <property type="entry name" value="Recoverin"/>
</dbReference>
<feature type="domain" description="EF-hand" evidence="5">
    <location>
        <begin position="155"/>
        <end position="190"/>
    </location>
</feature>
<evidence type="ECO:0000313" key="6">
    <source>
        <dbReference type="EMBL" id="KAK2194150.1"/>
    </source>
</evidence>
<feature type="domain" description="EF-hand" evidence="5">
    <location>
        <begin position="67"/>
        <end position="102"/>
    </location>
</feature>
<dbReference type="InterPro" id="IPR002048">
    <property type="entry name" value="EF_hand_dom"/>
</dbReference>
<organism evidence="6 7">
    <name type="scientific">Ridgeia piscesae</name>
    <name type="common">Tubeworm</name>
    <dbReference type="NCBI Taxonomy" id="27915"/>
    <lineage>
        <taxon>Eukaryota</taxon>
        <taxon>Metazoa</taxon>
        <taxon>Spiralia</taxon>
        <taxon>Lophotrochozoa</taxon>
        <taxon>Annelida</taxon>
        <taxon>Polychaeta</taxon>
        <taxon>Sedentaria</taxon>
        <taxon>Canalipalpata</taxon>
        <taxon>Sabellida</taxon>
        <taxon>Siboglinidae</taxon>
        <taxon>Ridgeia</taxon>
    </lineage>
</organism>
<keyword evidence="3" id="KW-0677">Repeat</keyword>
<evidence type="ECO:0000259" key="5">
    <source>
        <dbReference type="PROSITE" id="PS50222"/>
    </source>
</evidence>
<dbReference type="GO" id="GO:0005509">
    <property type="term" value="F:calcium ion binding"/>
    <property type="evidence" value="ECO:0007669"/>
    <property type="project" value="InterPro"/>
</dbReference>
<keyword evidence="4" id="KW-0106">Calcium</keyword>
<protein>
    <recommendedName>
        <fullName evidence="5">EF-hand domain-containing protein</fullName>
    </recommendedName>
</protein>
<dbReference type="Pfam" id="PF13833">
    <property type="entry name" value="EF-hand_8"/>
    <property type="match status" value="1"/>
</dbReference>
<keyword evidence="2" id="KW-0479">Metal-binding</keyword>
<dbReference type="CDD" id="cd00051">
    <property type="entry name" value="EFh"/>
    <property type="match status" value="2"/>
</dbReference>